<reference evidence="4 5" key="1">
    <citation type="submission" date="2024-09" db="EMBL/GenBank/DDBJ databases">
        <authorList>
            <person name="Sun Q."/>
            <person name="Mori K."/>
        </authorList>
    </citation>
    <scope>NUCLEOTIDE SEQUENCE [LARGE SCALE GENOMIC DNA]</scope>
    <source>
        <strain evidence="4 5">JCM 1342</strain>
    </source>
</reference>
<gene>
    <name evidence="4" type="ORF">ACFFPJ_12360</name>
</gene>
<evidence type="ECO:0000256" key="2">
    <source>
        <dbReference type="ARBA" id="ARBA00022679"/>
    </source>
</evidence>
<organism evidence="4 5">
    <name type="scientific">Microbacterium terregens</name>
    <dbReference type="NCBI Taxonomy" id="69363"/>
    <lineage>
        <taxon>Bacteria</taxon>
        <taxon>Bacillati</taxon>
        <taxon>Actinomycetota</taxon>
        <taxon>Actinomycetes</taxon>
        <taxon>Micrococcales</taxon>
        <taxon>Microbacteriaceae</taxon>
        <taxon>Microbacterium</taxon>
    </lineage>
</organism>
<proteinExistence type="predicted"/>
<feature type="domain" description="Glycosyl transferase family 1" evidence="3">
    <location>
        <begin position="171"/>
        <end position="324"/>
    </location>
</feature>
<dbReference type="InterPro" id="IPR001296">
    <property type="entry name" value="Glyco_trans_1"/>
</dbReference>
<sequence length="362" mass="37562">MNRADDAAVHFVVPDGIEDADRVSGGNVYDLRIAEALRAHGLDIRMRSVIPGGTHALSRALSHLPRDSVVLIDGLIALAAPDALDAHSSRLRIVVLAHMVASAMTGIGDAGGTIERERRALRAARHVIATSEWTRAELIARALAMPRRITVVHPGTDAAPVATGSVPVPHMLCVGAVAPHKGQDVLVHALAGMTDLPGWTCSIVGSLNADPAFAARTAAAIRSAGLEERVVLTGALTGERRTEMFLSADLVVAPSRTESYGMVAAEALARGIPVVAAHVGGLPEAINGSAAGVLVPADDPETLRAVLRQWAGDPDVRAALKARALVRTAGRTWGESAQIAAAVLIGARRGVDGAGYERRLAG</sequence>
<dbReference type="Gene3D" id="3.40.50.2000">
    <property type="entry name" value="Glycogen Phosphorylase B"/>
    <property type="match status" value="2"/>
</dbReference>
<comment type="caution">
    <text evidence="4">The sequence shown here is derived from an EMBL/GenBank/DDBJ whole genome shotgun (WGS) entry which is preliminary data.</text>
</comment>
<dbReference type="SUPFAM" id="SSF53756">
    <property type="entry name" value="UDP-Glycosyltransferase/glycogen phosphorylase"/>
    <property type="match status" value="1"/>
</dbReference>
<dbReference type="CDD" id="cd03801">
    <property type="entry name" value="GT4_PimA-like"/>
    <property type="match status" value="1"/>
</dbReference>
<dbReference type="InterPro" id="IPR050194">
    <property type="entry name" value="Glycosyltransferase_grp1"/>
</dbReference>
<dbReference type="RefSeq" id="WP_344715537.1">
    <property type="nucleotide sequence ID" value="NZ_BAAAWH010000001.1"/>
</dbReference>
<dbReference type="Pfam" id="PF00534">
    <property type="entry name" value="Glycos_transf_1"/>
    <property type="match status" value="1"/>
</dbReference>
<name>A0ABV5T1U9_9MICO</name>
<dbReference type="Proteomes" id="UP001589611">
    <property type="component" value="Unassembled WGS sequence"/>
</dbReference>
<evidence type="ECO:0000256" key="1">
    <source>
        <dbReference type="ARBA" id="ARBA00021292"/>
    </source>
</evidence>
<evidence type="ECO:0000259" key="3">
    <source>
        <dbReference type="Pfam" id="PF00534"/>
    </source>
</evidence>
<keyword evidence="4" id="KW-0328">Glycosyltransferase</keyword>
<dbReference type="PANTHER" id="PTHR45947:SF3">
    <property type="entry name" value="SULFOQUINOVOSYL TRANSFERASE SQD2"/>
    <property type="match status" value="1"/>
</dbReference>
<keyword evidence="2 4" id="KW-0808">Transferase</keyword>
<protein>
    <recommendedName>
        <fullName evidence="1">D-inositol 3-phosphate glycosyltransferase</fullName>
    </recommendedName>
</protein>
<accession>A0ABV5T1U9</accession>
<dbReference type="PANTHER" id="PTHR45947">
    <property type="entry name" value="SULFOQUINOVOSYL TRANSFERASE SQD2"/>
    <property type="match status" value="1"/>
</dbReference>
<evidence type="ECO:0000313" key="5">
    <source>
        <dbReference type="Proteomes" id="UP001589611"/>
    </source>
</evidence>
<evidence type="ECO:0000313" key="4">
    <source>
        <dbReference type="EMBL" id="MFB9646586.1"/>
    </source>
</evidence>
<dbReference type="GO" id="GO:0016757">
    <property type="term" value="F:glycosyltransferase activity"/>
    <property type="evidence" value="ECO:0007669"/>
    <property type="project" value="UniProtKB-KW"/>
</dbReference>
<keyword evidence="5" id="KW-1185">Reference proteome</keyword>
<dbReference type="EMBL" id="JBHMBE010000004">
    <property type="protein sequence ID" value="MFB9646586.1"/>
    <property type="molecule type" value="Genomic_DNA"/>
</dbReference>